<feature type="compositionally biased region" description="Pro residues" evidence="1">
    <location>
        <begin position="21"/>
        <end position="33"/>
    </location>
</feature>
<comment type="caution">
    <text evidence="2">The sequence shown here is derived from an EMBL/GenBank/DDBJ whole genome shotgun (WGS) entry which is preliminary data.</text>
</comment>
<feature type="region of interest" description="Disordered" evidence="1">
    <location>
        <begin position="1"/>
        <end position="40"/>
    </location>
</feature>
<proteinExistence type="predicted"/>
<feature type="non-terminal residue" evidence="2">
    <location>
        <position position="1"/>
    </location>
</feature>
<gene>
    <name evidence="2" type="ORF">DMC30DRAFT_450021</name>
</gene>
<feature type="compositionally biased region" description="Polar residues" evidence="1">
    <location>
        <begin position="81"/>
        <end position="98"/>
    </location>
</feature>
<feature type="compositionally biased region" description="Basic and acidic residues" evidence="1">
    <location>
        <begin position="125"/>
        <end position="140"/>
    </location>
</feature>
<feature type="compositionally biased region" description="Low complexity" evidence="1">
    <location>
        <begin position="1"/>
        <end position="20"/>
    </location>
</feature>
<keyword evidence="3" id="KW-1185">Reference proteome</keyword>
<sequence>CQIRCSHPASCPSSSSALPRLAPPNPPPRPSLPCRPRTSSARSWRSTLVTVILLSRLSLSRRRLARRTSPSCRRPSLPTPVKTSSTRSCASTPSTATRASRPCLCAEDHDDTSQSASPTHRRQTHRTDPSPHPRGGERHPAPPTLPRTSTCCAQCLQGQIHELGIPSADTAACAASSPCNEIVPWRAPHARSHRSLA</sequence>
<evidence type="ECO:0000313" key="3">
    <source>
        <dbReference type="Proteomes" id="UP000311382"/>
    </source>
</evidence>
<evidence type="ECO:0000256" key="1">
    <source>
        <dbReference type="SAM" id="MobiDB-lite"/>
    </source>
</evidence>
<accession>A0A5C5FMN2</accession>
<reference evidence="2 3" key="1">
    <citation type="submission" date="2019-03" db="EMBL/GenBank/DDBJ databases">
        <title>Rhodosporidium diobovatum UCD-FST 08-225 genome sequencing, assembly, and annotation.</title>
        <authorList>
            <person name="Fakankun I.U."/>
            <person name="Fristensky B."/>
            <person name="Levin D.B."/>
        </authorList>
    </citation>
    <scope>NUCLEOTIDE SEQUENCE [LARGE SCALE GENOMIC DNA]</scope>
    <source>
        <strain evidence="2 3">UCD-FST 08-225</strain>
    </source>
</reference>
<dbReference type="EMBL" id="SOZI01000244">
    <property type="protein sequence ID" value="TNY17111.1"/>
    <property type="molecule type" value="Genomic_DNA"/>
</dbReference>
<name>A0A5C5FMN2_9BASI</name>
<feature type="region of interest" description="Disordered" evidence="1">
    <location>
        <begin position="63"/>
        <end position="143"/>
    </location>
</feature>
<organism evidence="2 3">
    <name type="scientific">Rhodotorula diobovata</name>
    <dbReference type="NCBI Taxonomy" id="5288"/>
    <lineage>
        <taxon>Eukaryota</taxon>
        <taxon>Fungi</taxon>
        <taxon>Dikarya</taxon>
        <taxon>Basidiomycota</taxon>
        <taxon>Pucciniomycotina</taxon>
        <taxon>Microbotryomycetes</taxon>
        <taxon>Sporidiobolales</taxon>
        <taxon>Sporidiobolaceae</taxon>
        <taxon>Rhodotorula</taxon>
    </lineage>
</organism>
<dbReference type="Proteomes" id="UP000311382">
    <property type="component" value="Unassembled WGS sequence"/>
</dbReference>
<evidence type="ECO:0000313" key="2">
    <source>
        <dbReference type="EMBL" id="TNY17111.1"/>
    </source>
</evidence>
<protein>
    <submittedName>
        <fullName evidence="2">Uncharacterized protein</fullName>
    </submittedName>
</protein>
<dbReference type="AlphaFoldDB" id="A0A5C5FMN2"/>